<dbReference type="AlphaFoldDB" id="A0AAD9V8J1"/>
<name>A0AAD9V8J1_ACRCE</name>
<keyword evidence="2" id="KW-1185">Reference proteome</keyword>
<evidence type="ECO:0000313" key="1">
    <source>
        <dbReference type="EMBL" id="KAK2564887.1"/>
    </source>
</evidence>
<protein>
    <submittedName>
        <fullName evidence="1">T-cell acute lymphocytic leukemia protein 1</fullName>
    </submittedName>
</protein>
<sequence length="147" mass="15729">MTFSVLPDRFLFEANLGSTCQLTSIVGHFWPMRVPVCLNLAKNKSGDMYTAAAFSAYMKTLLAAEILRPSLTGAAEILRSSLTGATEILWPSLTGAAEILQSSPASATEILRPSLTGAAEILRSSSTSATEILWPSLTGATEMNFFH</sequence>
<reference evidence="1" key="1">
    <citation type="journal article" date="2023" name="G3 (Bethesda)">
        <title>Whole genome assembly and annotation of the endangered Caribbean coral Acropora cervicornis.</title>
        <authorList>
            <person name="Selwyn J.D."/>
            <person name="Vollmer S.V."/>
        </authorList>
    </citation>
    <scope>NUCLEOTIDE SEQUENCE</scope>
    <source>
        <strain evidence="1">K2</strain>
    </source>
</reference>
<dbReference type="EMBL" id="JARQWQ010000021">
    <property type="protein sequence ID" value="KAK2564887.1"/>
    <property type="molecule type" value="Genomic_DNA"/>
</dbReference>
<reference evidence="1" key="2">
    <citation type="journal article" date="2023" name="Science">
        <title>Genomic signatures of disease resistance in endangered staghorn corals.</title>
        <authorList>
            <person name="Vollmer S.V."/>
            <person name="Selwyn J.D."/>
            <person name="Despard B.A."/>
            <person name="Roesel C.L."/>
        </authorList>
    </citation>
    <scope>NUCLEOTIDE SEQUENCE</scope>
    <source>
        <strain evidence="1">K2</strain>
    </source>
</reference>
<evidence type="ECO:0000313" key="2">
    <source>
        <dbReference type="Proteomes" id="UP001249851"/>
    </source>
</evidence>
<organism evidence="1 2">
    <name type="scientific">Acropora cervicornis</name>
    <name type="common">Staghorn coral</name>
    <dbReference type="NCBI Taxonomy" id="6130"/>
    <lineage>
        <taxon>Eukaryota</taxon>
        <taxon>Metazoa</taxon>
        <taxon>Cnidaria</taxon>
        <taxon>Anthozoa</taxon>
        <taxon>Hexacorallia</taxon>
        <taxon>Scleractinia</taxon>
        <taxon>Astrocoeniina</taxon>
        <taxon>Acroporidae</taxon>
        <taxon>Acropora</taxon>
    </lineage>
</organism>
<dbReference type="Proteomes" id="UP001249851">
    <property type="component" value="Unassembled WGS sequence"/>
</dbReference>
<accession>A0AAD9V8J1</accession>
<gene>
    <name evidence="1" type="ORF">P5673_011589</name>
</gene>
<comment type="caution">
    <text evidence="1">The sequence shown here is derived from an EMBL/GenBank/DDBJ whole genome shotgun (WGS) entry which is preliminary data.</text>
</comment>
<proteinExistence type="predicted"/>